<dbReference type="InterPro" id="IPR004769">
    <property type="entry name" value="Pur_lyase"/>
</dbReference>
<dbReference type="CDD" id="cd03302">
    <property type="entry name" value="Adenylsuccinate_lyase_2"/>
    <property type="match status" value="1"/>
</dbReference>
<dbReference type="GO" id="GO:0005829">
    <property type="term" value="C:cytosol"/>
    <property type="evidence" value="ECO:0007669"/>
    <property type="project" value="TreeGrafter"/>
</dbReference>
<comment type="catalytic activity">
    <reaction evidence="11 12">
        <text>N(6)-(1,2-dicarboxyethyl)-AMP = fumarate + AMP</text>
        <dbReference type="Rhea" id="RHEA:16853"/>
        <dbReference type="ChEBI" id="CHEBI:29806"/>
        <dbReference type="ChEBI" id="CHEBI:57567"/>
        <dbReference type="ChEBI" id="CHEBI:456215"/>
        <dbReference type="EC" id="4.3.2.2"/>
    </reaction>
</comment>
<evidence type="ECO:0000256" key="5">
    <source>
        <dbReference type="ARBA" id="ARBA00011668"/>
    </source>
</evidence>
<comment type="caution">
    <text evidence="14">The sequence shown here is derived from an EMBL/GenBank/DDBJ whole genome shotgun (WGS) entry which is preliminary data.</text>
</comment>
<comment type="pathway">
    <text evidence="3 12">Purine metabolism; AMP biosynthesis via de novo pathway; AMP from IMP: step 2/2.</text>
</comment>
<protein>
    <recommendedName>
        <fullName evidence="7 12">Adenylosuccinate lyase</fullName>
        <shortName evidence="12">ASL</shortName>
        <ecNumber evidence="6 12">4.3.2.2</ecNumber>
    </recommendedName>
    <alternativeName>
        <fullName evidence="10 12">Adenylosuccinase</fullName>
    </alternativeName>
</protein>
<dbReference type="Pfam" id="PF10397">
    <property type="entry name" value="ADSL_C"/>
    <property type="match status" value="1"/>
</dbReference>
<evidence type="ECO:0000256" key="9">
    <source>
        <dbReference type="ARBA" id="ARBA00023239"/>
    </source>
</evidence>
<evidence type="ECO:0000256" key="6">
    <source>
        <dbReference type="ARBA" id="ARBA00012339"/>
    </source>
</evidence>
<dbReference type="GO" id="GO:0044208">
    <property type="term" value="P:'de novo' AMP biosynthetic process"/>
    <property type="evidence" value="ECO:0007669"/>
    <property type="project" value="UniProtKB-UniPathway"/>
</dbReference>
<dbReference type="GO" id="GO:0006189">
    <property type="term" value="P:'de novo' IMP biosynthetic process"/>
    <property type="evidence" value="ECO:0007669"/>
    <property type="project" value="UniProtKB-UniPathway"/>
</dbReference>
<dbReference type="EMBL" id="MCGR01000021">
    <property type="protein sequence ID" value="ORY82334.1"/>
    <property type="molecule type" value="Genomic_DNA"/>
</dbReference>
<dbReference type="GO" id="GO:0070626">
    <property type="term" value="F:(S)-2-(5-amino-1-(5-phospho-D-ribosyl)imidazole-4-carboxamido) succinate lyase (fumarate-forming) activity"/>
    <property type="evidence" value="ECO:0007669"/>
    <property type="project" value="TreeGrafter"/>
</dbReference>
<evidence type="ECO:0000256" key="11">
    <source>
        <dbReference type="ARBA" id="ARBA00047513"/>
    </source>
</evidence>
<dbReference type="UniPathway" id="UPA00074">
    <property type="reaction ID" value="UER00132"/>
</dbReference>
<evidence type="ECO:0000313" key="14">
    <source>
        <dbReference type="EMBL" id="ORY82334.1"/>
    </source>
</evidence>
<comment type="pathway">
    <text evidence="2 12">Purine metabolism; IMP biosynthesis via de novo pathway; 5-amino-1-(5-phospho-D-ribosyl)imidazole-4-carboxamide from 5-amino-1-(5-phospho-D-ribosyl)imidazole-4-carboxylate: step 2/2.</text>
</comment>
<dbReference type="InterPro" id="IPR019468">
    <property type="entry name" value="AdenyloSucc_lyase_C"/>
</dbReference>
<dbReference type="InterPro" id="IPR008948">
    <property type="entry name" value="L-Aspartase-like"/>
</dbReference>
<evidence type="ECO:0000256" key="3">
    <source>
        <dbReference type="ARBA" id="ARBA00004734"/>
    </source>
</evidence>
<reference evidence="14 15" key="1">
    <citation type="submission" date="2016-07" db="EMBL/GenBank/DDBJ databases">
        <title>Pervasive Adenine N6-methylation of Active Genes in Fungi.</title>
        <authorList>
            <consortium name="DOE Joint Genome Institute"/>
            <person name="Mondo S.J."/>
            <person name="Dannebaum R.O."/>
            <person name="Kuo R.C."/>
            <person name="Labutti K."/>
            <person name="Haridas S."/>
            <person name="Kuo A."/>
            <person name="Salamov A."/>
            <person name="Ahrendt S.R."/>
            <person name="Lipzen A."/>
            <person name="Sullivan W."/>
            <person name="Andreopoulos W.B."/>
            <person name="Clum A."/>
            <person name="Lindquist E."/>
            <person name="Daum C."/>
            <person name="Ramamoorthy G.K."/>
            <person name="Gryganskyi A."/>
            <person name="Culley D."/>
            <person name="Magnuson J.K."/>
            <person name="James T.Y."/>
            <person name="O'Malley M.A."/>
            <person name="Stajich J.E."/>
            <person name="Spatafora J.W."/>
            <person name="Visel A."/>
            <person name="Grigoriev I.V."/>
        </authorList>
    </citation>
    <scope>NUCLEOTIDE SEQUENCE [LARGE SCALE GENOMIC DNA]</scope>
    <source>
        <strain evidence="14 15">62-1032</strain>
    </source>
</reference>
<organism evidence="14 15">
    <name type="scientific">Leucosporidium creatinivorum</name>
    <dbReference type="NCBI Taxonomy" id="106004"/>
    <lineage>
        <taxon>Eukaryota</taxon>
        <taxon>Fungi</taxon>
        <taxon>Dikarya</taxon>
        <taxon>Basidiomycota</taxon>
        <taxon>Pucciniomycotina</taxon>
        <taxon>Microbotryomycetes</taxon>
        <taxon>Leucosporidiales</taxon>
        <taxon>Leucosporidium</taxon>
    </lineage>
</organism>
<keyword evidence="8 12" id="KW-0658">Purine biosynthesis</keyword>
<dbReference type="FunFam" id="1.10.40.30:FF:000005">
    <property type="entry name" value="Adenylosuccinate lyase"/>
    <property type="match status" value="1"/>
</dbReference>
<comment type="subunit">
    <text evidence="5">Homotetramer. Residues from neighboring subunits contribute catalytic and substrate-binding residues to each active site.</text>
</comment>
<name>A0A1Y2FFZ7_9BASI</name>
<dbReference type="InterPro" id="IPR022761">
    <property type="entry name" value="Fumarate_lyase_N"/>
</dbReference>
<dbReference type="AlphaFoldDB" id="A0A1Y2FFZ7"/>
<comment type="similarity">
    <text evidence="4 12">Belongs to the lyase 1 family. Adenylosuccinate lyase subfamily.</text>
</comment>
<dbReference type="InterPro" id="IPR020557">
    <property type="entry name" value="Fumarate_lyase_CS"/>
</dbReference>
<evidence type="ECO:0000256" key="2">
    <source>
        <dbReference type="ARBA" id="ARBA00004706"/>
    </source>
</evidence>
<sequence>MSAPISDPALDTYQTPLSSRYASKEMAKLFSASTRFGTWRKLWLNLAIAEKQLGLNIPDGAIEEMKAHLDLDAAQMAEAAIEEKKRRHDVMAHVHVFGLHAPTAAPIIHLGATSCYVTDNADLIFLRDACDIVIPKLAVVIQRLAKFAEEQKNTAVLGWTHFQPAQLTTVGKRATLWIQELLWDLRNIQRARDDIGFRGVKGTTGTQASFLALFEGDHDKVEELDALVTKLSGFTEAYPVTGQTYSRKVDIDVLGPLASLGATAHKIATDIRLLANLKELEEPFEKDQIGSSAMAYKRNPMRCERVCSLARHLMTIHGNTLATASTQWLERTLDDSANRRVTIPEAFLTTDIILTTLQNVSEGLVVYPAIIARRIRQELPFMATENIIMAIVKKGGDRQECHEKIRVLSHQAGHVVKVEGGENDLIERVKQDKFFEPIWADLDALLDPSTFVGRAPQQVDRFLRDYVEPALAPYKAQLANVKAAELSV</sequence>
<dbReference type="Gene3D" id="1.10.275.60">
    <property type="match status" value="1"/>
</dbReference>
<accession>A0A1Y2FFZ7</accession>
<feature type="domain" description="Adenylosuccinate lyase C-terminal" evidence="13">
    <location>
        <begin position="379"/>
        <end position="463"/>
    </location>
</feature>
<dbReference type="PANTHER" id="PTHR43172:SF1">
    <property type="entry name" value="ADENYLOSUCCINATE LYASE"/>
    <property type="match status" value="1"/>
</dbReference>
<keyword evidence="15" id="KW-1185">Reference proteome</keyword>
<evidence type="ECO:0000256" key="10">
    <source>
        <dbReference type="ARBA" id="ARBA00030717"/>
    </source>
</evidence>
<evidence type="ECO:0000313" key="15">
    <source>
        <dbReference type="Proteomes" id="UP000193467"/>
    </source>
</evidence>
<evidence type="ECO:0000256" key="12">
    <source>
        <dbReference type="RuleBase" id="RU361172"/>
    </source>
</evidence>
<evidence type="ECO:0000256" key="7">
    <source>
        <dbReference type="ARBA" id="ARBA00017058"/>
    </source>
</evidence>
<dbReference type="PRINTS" id="PR00149">
    <property type="entry name" value="FUMRATELYASE"/>
</dbReference>
<dbReference type="SMART" id="SM00998">
    <property type="entry name" value="ADSL_C"/>
    <property type="match status" value="1"/>
</dbReference>
<dbReference type="Gene3D" id="1.10.40.30">
    <property type="entry name" value="Fumarase/aspartase (C-terminal domain)"/>
    <property type="match status" value="1"/>
</dbReference>
<dbReference type="UniPathway" id="UPA00075">
    <property type="reaction ID" value="UER00336"/>
</dbReference>
<dbReference type="Pfam" id="PF00206">
    <property type="entry name" value="Lyase_1"/>
    <property type="match status" value="1"/>
</dbReference>
<comment type="catalytic activity">
    <reaction evidence="1 12">
        <text>(2S)-2-[5-amino-1-(5-phospho-beta-D-ribosyl)imidazole-4-carboxamido]succinate = 5-amino-1-(5-phospho-beta-D-ribosyl)imidazole-4-carboxamide + fumarate</text>
        <dbReference type="Rhea" id="RHEA:23920"/>
        <dbReference type="ChEBI" id="CHEBI:29806"/>
        <dbReference type="ChEBI" id="CHEBI:58443"/>
        <dbReference type="ChEBI" id="CHEBI:58475"/>
        <dbReference type="EC" id="4.3.2.2"/>
    </reaction>
</comment>
<dbReference type="Proteomes" id="UP000193467">
    <property type="component" value="Unassembled WGS sequence"/>
</dbReference>
<dbReference type="STRING" id="106004.A0A1Y2FFZ7"/>
<evidence type="ECO:0000256" key="8">
    <source>
        <dbReference type="ARBA" id="ARBA00022755"/>
    </source>
</evidence>
<evidence type="ECO:0000259" key="13">
    <source>
        <dbReference type="SMART" id="SM00998"/>
    </source>
</evidence>
<evidence type="ECO:0000256" key="1">
    <source>
        <dbReference type="ARBA" id="ARBA00000598"/>
    </source>
</evidence>
<dbReference type="FunFam" id="1.10.275.60:FF:000001">
    <property type="entry name" value="Adenylosuccinate lyase"/>
    <property type="match status" value="1"/>
</dbReference>
<keyword evidence="9 12" id="KW-0456">Lyase</keyword>
<dbReference type="InParanoid" id="A0A1Y2FFZ7"/>
<gene>
    <name evidence="14" type="ORF">BCR35DRAFT_278642</name>
</gene>
<proteinExistence type="inferred from homology"/>
<dbReference type="NCBIfam" id="TIGR00928">
    <property type="entry name" value="purB"/>
    <property type="match status" value="1"/>
</dbReference>
<dbReference type="SUPFAM" id="SSF48557">
    <property type="entry name" value="L-aspartase-like"/>
    <property type="match status" value="1"/>
</dbReference>
<dbReference type="Gene3D" id="1.20.200.10">
    <property type="entry name" value="Fumarase/aspartase (Central domain)"/>
    <property type="match status" value="1"/>
</dbReference>
<dbReference type="PROSITE" id="PS00163">
    <property type="entry name" value="FUMARATE_LYASES"/>
    <property type="match status" value="1"/>
</dbReference>
<dbReference type="FunCoup" id="A0A1Y2FFZ7">
    <property type="interactions" value="472"/>
</dbReference>
<dbReference type="EC" id="4.3.2.2" evidence="6 12"/>
<dbReference type="GO" id="GO:0004018">
    <property type="term" value="F:N6-(1,2-dicarboxyethyl)AMP AMP-lyase (fumarate-forming) activity"/>
    <property type="evidence" value="ECO:0007669"/>
    <property type="project" value="InterPro"/>
</dbReference>
<dbReference type="OrthoDB" id="406045at2759"/>
<dbReference type="InterPro" id="IPR000362">
    <property type="entry name" value="Fumarate_lyase_fam"/>
</dbReference>
<dbReference type="PANTHER" id="PTHR43172">
    <property type="entry name" value="ADENYLOSUCCINATE LYASE"/>
    <property type="match status" value="1"/>
</dbReference>
<evidence type="ECO:0000256" key="4">
    <source>
        <dbReference type="ARBA" id="ARBA00008273"/>
    </source>
</evidence>